<accession>A0A2S5A8S4</accession>
<dbReference type="OrthoDB" id="814802at2"/>
<dbReference type="EMBL" id="PQVF01000001">
    <property type="protein sequence ID" value="POY38991.1"/>
    <property type="molecule type" value="Genomic_DNA"/>
</dbReference>
<feature type="transmembrane region" description="Helical" evidence="2">
    <location>
        <begin position="9"/>
        <end position="30"/>
    </location>
</feature>
<dbReference type="RefSeq" id="WP_103787093.1">
    <property type="nucleotide sequence ID" value="NZ_PQVF01000001.1"/>
</dbReference>
<name>A0A2S5A8S4_9SPHI</name>
<proteinExistence type="predicted"/>
<keyword evidence="2" id="KW-0472">Membrane</keyword>
<evidence type="ECO:0000256" key="2">
    <source>
        <dbReference type="SAM" id="Phobius"/>
    </source>
</evidence>
<feature type="compositionally biased region" description="Basic residues" evidence="1">
    <location>
        <begin position="567"/>
        <end position="576"/>
    </location>
</feature>
<evidence type="ECO:0000313" key="3">
    <source>
        <dbReference type="EMBL" id="POY38991.1"/>
    </source>
</evidence>
<dbReference type="Proteomes" id="UP000236893">
    <property type="component" value="Unassembled WGS sequence"/>
</dbReference>
<gene>
    <name evidence="3" type="ORF">C3K47_00380</name>
</gene>
<keyword evidence="2" id="KW-1133">Transmembrane helix</keyword>
<protein>
    <recommendedName>
        <fullName evidence="5">DUF748 domain-containing protein</fullName>
    </recommendedName>
</protein>
<evidence type="ECO:0000313" key="4">
    <source>
        <dbReference type="Proteomes" id="UP000236893"/>
    </source>
</evidence>
<evidence type="ECO:0000256" key="1">
    <source>
        <dbReference type="SAM" id="MobiDB-lite"/>
    </source>
</evidence>
<keyword evidence="4" id="KW-1185">Reference proteome</keyword>
<keyword evidence="2" id="KW-0812">Transmembrane</keyword>
<dbReference type="AlphaFoldDB" id="A0A2S5A8S4"/>
<comment type="caution">
    <text evidence="3">The sequence shown here is derived from an EMBL/GenBank/DDBJ whole genome shotgun (WGS) entry which is preliminary data.</text>
</comment>
<evidence type="ECO:0008006" key="5">
    <source>
        <dbReference type="Google" id="ProtNLM"/>
    </source>
</evidence>
<feature type="region of interest" description="Disordered" evidence="1">
    <location>
        <begin position="561"/>
        <end position="592"/>
    </location>
</feature>
<organism evidence="3 4">
    <name type="scientific">Solitalea longa</name>
    <dbReference type="NCBI Taxonomy" id="2079460"/>
    <lineage>
        <taxon>Bacteria</taxon>
        <taxon>Pseudomonadati</taxon>
        <taxon>Bacteroidota</taxon>
        <taxon>Sphingobacteriia</taxon>
        <taxon>Sphingobacteriales</taxon>
        <taxon>Sphingobacteriaceae</taxon>
        <taxon>Solitalea</taxon>
    </lineage>
</organism>
<feature type="compositionally biased region" description="Basic and acidic residues" evidence="1">
    <location>
        <begin position="577"/>
        <end position="592"/>
    </location>
</feature>
<reference evidence="3 4" key="1">
    <citation type="submission" date="2018-01" db="EMBL/GenBank/DDBJ databases">
        <authorList>
            <person name="Gaut B.S."/>
            <person name="Morton B.R."/>
            <person name="Clegg M.T."/>
            <person name="Duvall M.R."/>
        </authorList>
    </citation>
    <scope>NUCLEOTIDE SEQUENCE [LARGE SCALE GENOMIC DNA]</scope>
    <source>
        <strain evidence="3 4">HR-AV</strain>
    </source>
</reference>
<sequence>MRTRKRKILTWIAIILIAAILVLGGTAWYLDARLEPILKEQLQSKVRESSNGLYRLELKGLTIKLFLGRIYLTEPHLIADTARYKQLKSANLAPQSVFDVYCQSIALTDINFWNFYKSKKLTTGLLLVKEPRLLWIKDLTIPGIKKKEPPKTLFELLKPVFNSIALTEIKFVDGEVVYKRIFGKRNTILNVGRLTVLLDDVLIDSLAEIDSTRFFYSKNIRVRIEDHEYLSPNKRYKIVVGQLNLATNDSSVTMQNVTLKPQYKKQDFAKMVGEQTDRFSISVDSISIEGLHLKSFLFDERIMANKISIVRPFIEAFRDKNLPNKNLKEKLLFHEMLQQVKHEVLIKKIQVTDGRVEYEELPLGRAKSGTIYFTNLNATLTNVSNLLNPAKPMISIKSSAFLMGSGELIVDFNFPVNPKEKTFIVKGKIKPMELKRMNPALQSLAFVRIKTGKLNSMDFTIKANSSTSKTRMEFLYDDLEIQLLNKETGTTENQGFVSTLVNAIIISKSNPIPEVPIRIANTTYHRDKTRSVFNFLWKSLFTALKPSVGITDNKEEKIKSLKEKQVSHKLRKKKKKEDKSRKEQIEKQVQKD</sequence>